<keyword evidence="3" id="KW-1185">Reference proteome</keyword>
<organism evidence="2 3">
    <name type="scientific">Dictyobacter vulcani</name>
    <dbReference type="NCBI Taxonomy" id="2607529"/>
    <lineage>
        <taxon>Bacteria</taxon>
        <taxon>Bacillati</taxon>
        <taxon>Chloroflexota</taxon>
        <taxon>Ktedonobacteria</taxon>
        <taxon>Ktedonobacterales</taxon>
        <taxon>Dictyobacteraceae</taxon>
        <taxon>Dictyobacter</taxon>
    </lineage>
</organism>
<name>A0A5J4KXJ4_9CHLR</name>
<sequence>MVYRFEEDGHGIVIAEDKRDDLETYLHLHYPASDIPQQARRLYLLNWLRLIVDVNYQPAPIIPELNPATGKILDMSYAALRSVSPVHVQYLKNMGVQASMSISIVRNDRLWA</sequence>
<dbReference type="InterPro" id="IPR016132">
    <property type="entry name" value="Phyto_chromo_attachment"/>
</dbReference>
<dbReference type="EMBL" id="BKZW01000004">
    <property type="protein sequence ID" value="GER91792.1"/>
    <property type="molecule type" value="Genomic_DNA"/>
</dbReference>
<evidence type="ECO:0000313" key="2">
    <source>
        <dbReference type="EMBL" id="GER91792.1"/>
    </source>
</evidence>
<evidence type="ECO:0000313" key="3">
    <source>
        <dbReference type="Proteomes" id="UP000326912"/>
    </source>
</evidence>
<proteinExistence type="predicted"/>
<dbReference type="PANTHER" id="PTHR43065">
    <property type="entry name" value="SENSOR HISTIDINE KINASE"/>
    <property type="match status" value="1"/>
</dbReference>
<dbReference type="RefSeq" id="WP_198925663.1">
    <property type="nucleotide sequence ID" value="NZ_BKZW01000004.1"/>
</dbReference>
<accession>A0A5J4KXJ4</accession>
<reference evidence="2 3" key="1">
    <citation type="submission" date="2019-10" db="EMBL/GenBank/DDBJ databases">
        <title>Dictyobacter vulcani sp. nov., within the class Ktedonobacteria, isolated from soil of volcanic Mt. Zao.</title>
        <authorList>
            <person name="Zheng Y."/>
            <person name="Wang C.M."/>
            <person name="Sakai Y."/>
            <person name="Abe K."/>
            <person name="Yokota A."/>
            <person name="Yabe S."/>
        </authorList>
    </citation>
    <scope>NUCLEOTIDE SEQUENCE [LARGE SCALE GENOMIC DNA]</scope>
    <source>
        <strain evidence="2 3">W12</strain>
    </source>
</reference>
<dbReference type="InterPro" id="IPR029016">
    <property type="entry name" value="GAF-like_dom_sf"/>
</dbReference>
<protein>
    <recommendedName>
        <fullName evidence="1">Phytochrome chromophore attachment site domain-containing protein</fullName>
    </recommendedName>
</protein>
<evidence type="ECO:0000259" key="1">
    <source>
        <dbReference type="PROSITE" id="PS50046"/>
    </source>
</evidence>
<dbReference type="Gene3D" id="3.30.450.40">
    <property type="match status" value="1"/>
</dbReference>
<dbReference type="SUPFAM" id="SSF55781">
    <property type="entry name" value="GAF domain-like"/>
    <property type="match status" value="1"/>
</dbReference>
<comment type="caution">
    <text evidence="2">The sequence shown here is derived from an EMBL/GenBank/DDBJ whole genome shotgun (WGS) entry which is preliminary data.</text>
</comment>
<dbReference type="AlphaFoldDB" id="A0A5J4KXJ4"/>
<gene>
    <name evidence="2" type="ORF">KDW_59540</name>
</gene>
<dbReference type="PANTHER" id="PTHR43065:SF42">
    <property type="entry name" value="TWO-COMPONENT SENSOR PPRA"/>
    <property type="match status" value="1"/>
</dbReference>
<dbReference type="Proteomes" id="UP000326912">
    <property type="component" value="Unassembled WGS sequence"/>
</dbReference>
<dbReference type="PROSITE" id="PS50046">
    <property type="entry name" value="PHYTOCHROME_2"/>
    <property type="match status" value="1"/>
</dbReference>
<feature type="domain" description="Phytochrome chromophore attachment site" evidence="1">
    <location>
        <begin position="1"/>
        <end position="112"/>
    </location>
</feature>